<keyword evidence="6" id="KW-0503">Monooxygenase</keyword>
<protein>
    <recommendedName>
        <fullName evidence="8">FAD-binding domain-containing protein</fullName>
    </recommendedName>
</protein>
<keyword evidence="5" id="KW-0560">Oxidoreductase</keyword>
<keyword evidence="4" id="KW-0274">FAD</keyword>
<evidence type="ECO:0000256" key="4">
    <source>
        <dbReference type="ARBA" id="ARBA00022827"/>
    </source>
</evidence>
<dbReference type="Gene3D" id="3.50.50.60">
    <property type="entry name" value="FAD/NAD(P)-binding domain"/>
    <property type="match status" value="1"/>
</dbReference>
<reference evidence="9 10" key="1">
    <citation type="submission" date="2018-06" db="EMBL/GenBank/DDBJ databases">
        <title>Complete Genomes of Monosporascus.</title>
        <authorList>
            <person name="Robinson A.J."/>
            <person name="Natvig D.O."/>
        </authorList>
    </citation>
    <scope>NUCLEOTIDE SEQUENCE [LARGE SCALE GENOMIC DNA]</scope>
    <source>
        <strain evidence="9 10">CBS 609.92</strain>
    </source>
</reference>
<evidence type="ECO:0000256" key="2">
    <source>
        <dbReference type="ARBA" id="ARBA00007992"/>
    </source>
</evidence>
<evidence type="ECO:0000256" key="3">
    <source>
        <dbReference type="ARBA" id="ARBA00022630"/>
    </source>
</evidence>
<evidence type="ECO:0000259" key="8">
    <source>
        <dbReference type="Pfam" id="PF01494"/>
    </source>
</evidence>
<feature type="domain" description="FAD-binding" evidence="8">
    <location>
        <begin position="126"/>
        <end position="319"/>
    </location>
</feature>
<evidence type="ECO:0000313" key="9">
    <source>
        <dbReference type="EMBL" id="RYO88214.1"/>
    </source>
</evidence>
<organism evidence="9 10">
    <name type="scientific">Monosporascus cannonballus</name>
    <dbReference type="NCBI Taxonomy" id="155416"/>
    <lineage>
        <taxon>Eukaryota</taxon>
        <taxon>Fungi</taxon>
        <taxon>Dikarya</taxon>
        <taxon>Ascomycota</taxon>
        <taxon>Pezizomycotina</taxon>
        <taxon>Sordariomycetes</taxon>
        <taxon>Xylariomycetidae</taxon>
        <taxon>Xylariales</taxon>
        <taxon>Xylariales incertae sedis</taxon>
        <taxon>Monosporascus</taxon>
    </lineage>
</organism>
<keyword evidence="7" id="KW-0472">Membrane</keyword>
<accession>A0ABY0HAL1</accession>
<comment type="pathway">
    <text evidence="1">Secondary metabolite biosynthesis.</text>
</comment>
<comment type="similarity">
    <text evidence="2">Belongs to the paxM FAD-dependent monooxygenase family.</text>
</comment>
<dbReference type="EMBL" id="QJNS01000090">
    <property type="protein sequence ID" value="RYO88214.1"/>
    <property type="molecule type" value="Genomic_DNA"/>
</dbReference>
<dbReference type="PANTHER" id="PTHR13789">
    <property type="entry name" value="MONOOXYGENASE"/>
    <property type="match status" value="1"/>
</dbReference>
<keyword evidence="3" id="KW-0285">Flavoprotein</keyword>
<keyword evidence="10" id="KW-1185">Reference proteome</keyword>
<name>A0ABY0HAL1_9PEZI</name>
<evidence type="ECO:0000256" key="1">
    <source>
        <dbReference type="ARBA" id="ARBA00005179"/>
    </source>
</evidence>
<dbReference type="PRINTS" id="PR00420">
    <property type="entry name" value="RNGMNOXGNASE"/>
</dbReference>
<dbReference type="InterPro" id="IPR050493">
    <property type="entry name" value="FAD-dep_Monooxygenase_BioMet"/>
</dbReference>
<feature type="transmembrane region" description="Helical" evidence="7">
    <location>
        <begin position="362"/>
        <end position="379"/>
    </location>
</feature>
<dbReference type="SUPFAM" id="SSF51905">
    <property type="entry name" value="FAD/NAD(P)-binding domain"/>
    <property type="match status" value="1"/>
</dbReference>
<evidence type="ECO:0000256" key="5">
    <source>
        <dbReference type="ARBA" id="ARBA00023002"/>
    </source>
</evidence>
<keyword evidence="7" id="KW-0812">Transmembrane</keyword>
<evidence type="ECO:0000256" key="7">
    <source>
        <dbReference type="SAM" id="Phobius"/>
    </source>
</evidence>
<evidence type="ECO:0000256" key="6">
    <source>
        <dbReference type="ARBA" id="ARBA00023033"/>
    </source>
</evidence>
<dbReference type="Proteomes" id="UP000294003">
    <property type="component" value="Unassembled WGS sequence"/>
</dbReference>
<proteinExistence type="inferred from homology"/>
<sequence length="411" mass="46263">MKVIIVGAGLSGLCTAIAFRKYIPANQNLQVKVYDNINPHHSSNEARPSPKISDLDHRLREKVYAYGFPCTHFTWKTAGNHLLGREHLDVLPISRPFLINCLQESLPEGTVIYKTVSRVLARQGQKPVVQFEDGSPDEIADLVIRADGIRSIIRRNLFGDDEKYRPEYSGICAVGGVLDMPLPQHLVDDPTMIFFTGPTGVFGYSGLTQSDRNKLLYWSVYETEPPDRGAELDHSVITRQLRERHSDWADPLISRCLRSASIGHVFPIFVMPDLPYWGRDGCVLIGDAAHTLPSRTGQGASQAFEDAEALALLLAGYLQKGDGPPDEAVSRSILGLFEVRAPRVRAIRADGLRWKQPKMPMSWLKTCALYAALFLLIRLRNFMNLFKRRDAWNAKEEVMKYLDNQASRYRG</sequence>
<dbReference type="InterPro" id="IPR002938">
    <property type="entry name" value="FAD-bd"/>
</dbReference>
<dbReference type="PANTHER" id="PTHR13789:SF309">
    <property type="entry name" value="PUTATIVE (AFU_ORTHOLOGUE AFUA_6G14510)-RELATED"/>
    <property type="match status" value="1"/>
</dbReference>
<evidence type="ECO:0000313" key="10">
    <source>
        <dbReference type="Proteomes" id="UP000294003"/>
    </source>
</evidence>
<dbReference type="Pfam" id="PF01494">
    <property type="entry name" value="FAD_binding_3"/>
    <property type="match status" value="1"/>
</dbReference>
<gene>
    <name evidence="9" type="ORF">DL762_003819</name>
</gene>
<dbReference type="InterPro" id="IPR036188">
    <property type="entry name" value="FAD/NAD-bd_sf"/>
</dbReference>
<comment type="caution">
    <text evidence="9">The sequence shown here is derived from an EMBL/GenBank/DDBJ whole genome shotgun (WGS) entry which is preliminary data.</text>
</comment>
<keyword evidence="7" id="KW-1133">Transmembrane helix</keyword>